<dbReference type="InterPro" id="IPR011079">
    <property type="entry name" value="Ala_racemase_C"/>
</dbReference>
<dbReference type="SMART" id="SM01005">
    <property type="entry name" value="Ala_racemase_C"/>
    <property type="match status" value="1"/>
</dbReference>
<dbReference type="SUPFAM" id="SSF51419">
    <property type="entry name" value="PLP-binding barrel"/>
    <property type="match status" value="1"/>
</dbReference>
<gene>
    <name evidence="5" type="primary">alr1_8</name>
    <name evidence="5" type="ORF">SDC9_34924</name>
</gene>
<comment type="cofactor">
    <cofactor evidence="1">
        <name>pyridoxal 5'-phosphate</name>
        <dbReference type="ChEBI" id="CHEBI:597326"/>
    </cofactor>
</comment>
<dbReference type="GO" id="GO:0030170">
    <property type="term" value="F:pyridoxal phosphate binding"/>
    <property type="evidence" value="ECO:0007669"/>
    <property type="project" value="TreeGrafter"/>
</dbReference>
<dbReference type="HAMAP" id="MF_01201">
    <property type="entry name" value="Ala_racemase"/>
    <property type="match status" value="1"/>
</dbReference>
<reference evidence="5" key="1">
    <citation type="submission" date="2019-08" db="EMBL/GenBank/DDBJ databases">
        <authorList>
            <person name="Kucharzyk K."/>
            <person name="Murdoch R.W."/>
            <person name="Higgins S."/>
            <person name="Loffler F."/>
        </authorList>
    </citation>
    <scope>NUCLEOTIDE SEQUENCE</scope>
</reference>
<sequence length="375" mass="41020">MIRRNVWAEVDLSAIGHNIKETKKVLQPDTKLCAVVKANAYGHGAVPVAKAAIEAGADFLAVAMTQEALELRLAGVYVPILILGALTPGHEETVVEYNISQTVPDFKSAEILSAAAVKKDKVAKIHLVVETGMNRIGCKVSEAGNLAEAIVALPNVELEGVFSHFAKADAEDKTYMQRQYDAFAEAIKNIEAKGVCVPIKHIANSAAITEAPEVHMNMVRQGITLYGLWPSSEVKRSLHYQPVMSLKAKVVFVKEVPAGEKIGYGCTYETTRTTKVATLPLGYADGISRKLSNRGYVSIRGCKAPIVGRVCMDQMMVDITDIPDVTEGDEAIIFGGNEISIDTVAEWMETINYEVLCLLSDRIPRRYVFSYHMYK</sequence>
<dbReference type="InterPro" id="IPR020622">
    <property type="entry name" value="Ala_racemase_pyridoxalP-BS"/>
</dbReference>
<dbReference type="PANTHER" id="PTHR30511">
    <property type="entry name" value="ALANINE RACEMASE"/>
    <property type="match status" value="1"/>
</dbReference>
<feature type="domain" description="Alanine racemase C-terminal" evidence="4">
    <location>
        <begin position="243"/>
        <end position="368"/>
    </location>
</feature>
<dbReference type="Pfam" id="PF01168">
    <property type="entry name" value="Ala_racemase_N"/>
    <property type="match status" value="1"/>
</dbReference>
<dbReference type="AlphaFoldDB" id="A0A644VCP1"/>
<dbReference type="GO" id="GO:0009252">
    <property type="term" value="P:peptidoglycan biosynthetic process"/>
    <property type="evidence" value="ECO:0007669"/>
    <property type="project" value="TreeGrafter"/>
</dbReference>
<dbReference type="InterPro" id="IPR000821">
    <property type="entry name" value="Ala_racemase"/>
</dbReference>
<dbReference type="InterPro" id="IPR029066">
    <property type="entry name" value="PLP-binding_barrel"/>
</dbReference>
<dbReference type="InterPro" id="IPR001608">
    <property type="entry name" value="Ala_racemase_N"/>
</dbReference>
<dbReference type="PANTHER" id="PTHR30511:SF0">
    <property type="entry name" value="ALANINE RACEMASE, CATABOLIC-RELATED"/>
    <property type="match status" value="1"/>
</dbReference>
<dbReference type="Gene3D" id="2.40.37.10">
    <property type="entry name" value="Lyase, Ornithine Decarboxylase, Chain A, domain 1"/>
    <property type="match status" value="1"/>
</dbReference>
<organism evidence="5">
    <name type="scientific">bioreactor metagenome</name>
    <dbReference type="NCBI Taxonomy" id="1076179"/>
    <lineage>
        <taxon>unclassified sequences</taxon>
        <taxon>metagenomes</taxon>
        <taxon>ecological metagenomes</taxon>
    </lineage>
</organism>
<dbReference type="PROSITE" id="PS00395">
    <property type="entry name" value="ALANINE_RACEMASE"/>
    <property type="match status" value="1"/>
</dbReference>
<keyword evidence="3 5" id="KW-0413">Isomerase</keyword>
<dbReference type="PRINTS" id="PR00992">
    <property type="entry name" value="ALARACEMASE"/>
</dbReference>
<dbReference type="GO" id="GO:0030632">
    <property type="term" value="P:D-alanine biosynthetic process"/>
    <property type="evidence" value="ECO:0007669"/>
    <property type="project" value="TreeGrafter"/>
</dbReference>
<proteinExistence type="inferred from homology"/>
<dbReference type="EC" id="5.1.1.1" evidence="5"/>
<dbReference type="SUPFAM" id="SSF50621">
    <property type="entry name" value="Alanine racemase C-terminal domain-like"/>
    <property type="match status" value="1"/>
</dbReference>
<protein>
    <submittedName>
        <fullName evidence="5">Alanine racemase 1</fullName>
        <ecNumber evidence="5">5.1.1.1</ecNumber>
    </submittedName>
</protein>
<dbReference type="GO" id="GO:0008784">
    <property type="term" value="F:alanine racemase activity"/>
    <property type="evidence" value="ECO:0007669"/>
    <property type="project" value="UniProtKB-EC"/>
</dbReference>
<evidence type="ECO:0000256" key="1">
    <source>
        <dbReference type="ARBA" id="ARBA00001933"/>
    </source>
</evidence>
<keyword evidence="2" id="KW-0663">Pyridoxal phosphate</keyword>
<dbReference type="GO" id="GO:0005829">
    <property type="term" value="C:cytosol"/>
    <property type="evidence" value="ECO:0007669"/>
    <property type="project" value="TreeGrafter"/>
</dbReference>
<name>A0A644VCP1_9ZZZZ</name>
<accession>A0A644VCP1</accession>
<dbReference type="InterPro" id="IPR009006">
    <property type="entry name" value="Ala_racemase/Decarboxylase_C"/>
</dbReference>
<dbReference type="Gene3D" id="3.20.20.10">
    <property type="entry name" value="Alanine racemase"/>
    <property type="match status" value="1"/>
</dbReference>
<dbReference type="CDD" id="cd00430">
    <property type="entry name" value="PLPDE_III_AR"/>
    <property type="match status" value="1"/>
</dbReference>
<evidence type="ECO:0000259" key="4">
    <source>
        <dbReference type="SMART" id="SM01005"/>
    </source>
</evidence>
<dbReference type="Pfam" id="PF00842">
    <property type="entry name" value="Ala_racemase_C"/>
    <property type="match status" value="1"/>
</dbReference>
<dbReference type="FunFam" id="3.20.20.10:FF:000002">
    <property type="entry name" value="Alanine racemase"/>
    <property type="match status" value="1"/>
</dbReference>
<evidence type="ECO:0000256" key="3">
    <source>
        <dbReference type="ARBA" id="ARBA00023235"/>
    </source>
</evidence>
<evidence type="ECO:0000256" key="2">
    <source>
        <dbReference type="ARBA" id="ARBA00022898"/>
    </source>
</evidence>
<evidence type="ECO:0000313" key="5">
    <source>
        <dbReference type="EMBL" id="MPL88895.1"/>
    </source>
</evidence>
<dbReference type="EMBL" id="VSSQ01000267">
    <property type="protein sequence ID" value="MPL88895.1"/>
    <property type="molecule type" value="Genomic_DNA"/>
</dbReference>
<comment type="caution">
    <text evidence="5">The sequence shown here is derived from an EMBL/GenBank/DDBJ whole genome shotgun (WGS) entry which is preliminary data.</text>
</comment>
<dbReference type="NCBIfam" id="TIGR00492">
    <property type="entry name" value="alr"/>
    <property type="match status" value="1"/>
</dbReference>